<dbReference type="Proteomes" id="UP000054771">
    <property type="component" value="Unassembled WGS sequence"/>
</dbReference>
<dbReference type="EMBL" id="CDMC01000018">
    <property type="protein sequence ID" value="CEL10448.1"/>
    <property type="molecule type" value="Genomic_DNA"/>
</dbReference>
<dbReference type="Pfam" id="PF22917">
    <property type="entry name" value="PRISE"/>
    <property type="match status" value="1"/>
</dbReference>
<protein>
    <recommendedName>
        <fullName evidence="1">PRISE-like Rossmann-fold domain-containing protein</fullName>
    </recommendedName>
</protein>
<dbReference type="STRING" id="454130.A0A0U5GF99"/>
<reference evidence="3" key="1">
    <citation type="journal article" date="2016" name="Genome Announc.">
        <title>Draft genome sequences of fungus Aspergillus calidoustus.</title>
        <authorList>
            <person name="Horn F."/>
            <person name="Linde J."/>
            <person name="Mattern D.J."/>
            <person name="Walther G."/>
            <person name="Guthke R."/>
            <person name="Scherlach K."/>
            <person name="Martin K."/>
            <person name="Brakhage A.A."/>
            <person name="Petzke L."/>
            <person name="Valiante V."/>
        </authorList>
    </citation>
    <scope>NUCLEOTIDE SEQUENCE [LARGE SCALE GENOMIC DNA]</scope>
    <source>
        <strain evidence="3">SF006504</strain>
    </source>
</reference>
<evidence type="ECO:0000313" key="3">
    <source>
        <dbReference type="Proteomes" id="UP000054771"/>
    </source>
</evidence>
<evidence type="ECO:0000313" key="2">
    <source>
        <dbReference type="EMBL" id="CEL10448.1"/>
    </source>
</evidence>
<dbReference type="OrthoDB" id="1731983at2759"/>
<feature type="domain" description="PRISE-like Rossmann-fold" evidence="1">
    <location>
        <begin position="8"/>
        <end position="208"/>
    </location>
</feature>
<dbReference type="AlphaFoldDB" id="A0A0U5GF99"/>
<dbReference type="PANTHER" id="PTHR32487">
    <property type="entry name" value="3-OXO-DELTA(4,5)-STEROID 5-BETA-REDUCTASE"/>
    <property type="match status" value="1"/>
</dbReference>
<dbReference type="Gene3D" id="3.40.50.720">
    <property type="entry name" value="NAD(P)-binding Rossmann-like Domain"/>
    <property type="match status" value="1"/>
</dbReference>
<proteinExistence type="predicted"/>
<evidence type="ECO:0000259" key="1">
    <source>
        <dbReference type="Pfam" id="PF22917"/>
    </source>
</evidence>
<gene>
    <name evidence="2" type="ORF">ASPCAL13567</name>
</gene>
<dbReference type="InterPro" id="IPR055222">
    <property type="entry name" value="PRISE-like_Rossmann-fold"/>
</dbReference>
<dbReference type="SUPFAM" id="SSF51735">
    <property type="entry name" value="NAD(P)-binding Rossmann-fold domains"/>
    <property type="match status" value="1"/>
</dbReference>
<organism evidence="2 3">
    <name type="scientific">Aspergillus calidoustus</name>
    <dbReference type="NCBI Taxonomy" id="454130"/>
    <lineage>
        <taxon>Eukaryota</taxon>
        <taxon>Fungi</taxon>
        <taxon>Dikarya</taxon>
        <taxon>Ascomycota</taxon>
        <taxon>Pezizomycotina</taxon>
        <taxon>Eurotiomycetes</taxon>
        <taxon>Eurotiomycetidae</taxon>
        <taxon>Eurotiales</taxon>
        <taxon>Aspergillaceae</taxon>
        <taxon>Aspergillus</taxon>
        <taxon>Aspergillus subgen. Nidulantes</taxon>
    </lineage>
</organism>
<name>A0A0U5GF99_ASPCI</name>
<dbReference type="OMA" id="LWRWCEV"/>
<dbReference type="PANTHER" id="PTHR32487:SF8">
    <property type="entry name" value="NAD-DEPENDENT EPIMERASE_DEHYDRATASE DOMAIN-CONTAINING PROTEIN"/>
    <property type="match status" value="1"/>
</dbReference>
<dbReference type="InterPro" id="IPR036291">
    <property type="entry name" value="NAD(P)-bd_dom_sf"/>
</dbReference>
<sequence>MTEPRNVALSFGASGISGWAVTKCALTYPTATTFARVIGLTNRPLPLESSGLPHDPRLELYSRVNLRASLDEVLAKLQETVPNLEDVTHVYYLAYSNATANSVGVMAIRDINVGMTYNAVRAVDELCKNLRFFVPQTGTNAPQNYGVAVFRFQEHIEITPPLREDNLRIPSPWGDEIFYYAQVDLLKQANKGKLWRWCEVRPDMIIGAFTSPP</sequence>
<accession>A0A0U5GF99</accession>
<keyword evidence="3" id="KW-1185">Reference proteome</keyword>